<sequence>MIKSTNQADELLKEFGRAVFDRFDHVLASLRPMLGERDFPSDQAFRSLLALAAENDRPMLIAQYGLEHFMHELMATLEDSEIFHLVAKTPDGHFIDLKQFSESGLHAEQIYWQEEFSTHESISQKIV</sequence>
<proteinExistence type="predicted"/>
<evidence type="ECO:0000313" key="2">
    <source>
        <dbReference type="Proteomes" id="UP000481252"/>
    </source>
</evidence>
<evidence type="ECO:0000313" key="1">
    <source>
        <dbReference type="EMBL" id="NGN40124.1"/>
    </source>
</evidence>
<dbReference type="EMBL" id="JAAKZG010000001">
    <property type="protein sequence ID" value="NGN40124.1"/>
    <property type="molecule type" value="Genomic_DNA"/>
</dbReference>
<dbReference type="AlphaFoldDB" id="A0A7C9V4D5"/>
<reference evidence="1 2" key="1">
    <citation type="submission" date="2020-02" db="EMBL/GenBank/DDBJ databases">
        <title>Genome sequence of the type strain CGMCC 1.15528 of Mesorhizobium zhangyense.</title>
        <authorList>
            <person name="Gao J."/>
            <person name="Sun J."/>
        </authorList>
    </citation>
    <scope>NUCLEOTIDE SEQUENCE [LARGE SCALE GENOMIC DNA]</scope>
    <source>
        <strain evidence="1 2">CGMCC 1.15528</strain>
    </source>
</reference>
<dbReference type="Proteomes" id="UP000481252">
    <property type="component" value="Unassembled WGS sequence"/>
</dbReference>
<dbReference type="RefSeq" id="WP_165114327.1">
    <property type="nucleotide sequence ID" value="NZ_JAAKZG010000001.1"/>
</dbReference>
<comment type="caution">
    <text evidence="1">The sequence shown here is derived from an EMBL/GenBank/DDBJ whole genome shotgun (WGS) entry which is preliminary data.</text>
</comment>
<keyword evidence="2" id="KW-1185">Reference proteome</keyword>
<gene>
    <name evidence="1" type="ORF">G6N74_03505</name>
</gene>
<name>A0A7C9V4D5_9HYPH</name>
<protein>
    <submittedName>
        <fullName evidence="1">Uncharacterized protein</fullName>
    </submittedName>
</protein>
<organism evidence="1 2">
    <name type="scientific">Mesorhizobium zhangyense</name>
    <dbReference type="NCBI Taxonomy" id="1776730"/>
    <lineage>
        <taxon>Bacteria</taxon>
        <taxon>Pseudomonadati</taxon>
        <taxon>Pseudomonadota</taxon>
        <taxon>Alphaproteobacteria</taxon>
        <taxon>Hyphomicrobiales</taxon>
        <taxon>Phyllobacteriaceae</taxon>
        <taxon>Mesorhizobium</taxon>
    </lineage>
</organism>
<accession>A0A7C9V4D5</accession>